<gene>
    <name evidence="2" type="ORF">HNQ60_000054</name>
</gene>
<feature type="transmembrane region" description="Helical" evidence="1">
    <location>
        <begin position="12"/>
        <end position="32"/>
    </location>
</feature>
<feature type="transmembrane region" description="Helical" evidence="1">
    <location>
        <begin position="121"/>
        <end position="141"/>
    </location>
</feature>
<keyword evidence="1" id="KW-1133">Transmembrane helix</keyword>
<evidence type="ECO:0000313" key="3">
    <source>
        <dbReference type="Proteomes" id="UP000588068"/>
    </source>
</evidence>
<feature type="transmembrane region" description="Helical" evidence="1">
    <location>
        <begin position="153"/>
        <end position="170"/>
    </location>
</feature>
<evidence type="ECO:0000256" key="1">
    <source>
        <dbReference type="SAM" id="Phobius"/>
    </source>
</evidence>
<dbReference type="RefSeq" id="WP_184329021.1">
    <property type="nucleotide sequence ID" value="NZ_JACHHZ010000001.1"/>
</dbReference>
<keyword evidence="1" id="KW-0812">Transmembrane</keyword>
<sequence>MQSTIVQRRGSAVSPAWWLVTLLCWGVAAWSLTNYATFDAARFFDEQRETYIQHWLVMYGHTLFAPLTLLIGPLQFHPGLRNRWPRVHRTSGMIYLAAVVISGLGALSLAPVAYGYASTRIGFAALGVLWLGSAAIALYSIKRGDVDAHRRWMMRNFSLTFAAVTLRLWLPVLMSLDVSFDVTYAIAAWSSWVPNLIAMEMLLRRSAKLQPVTA</sequence>
<keyword evidence="3" id="KW-1185">Reference proteome</keyword>
<feature type="transmembrane region" description="Helical" evidence="1">
    <location>
        <begin position="182"/>
        <end position="203"/>
    </location>
</feature>
<feature type="transmembrane region" description="Helical" evidence="1">
    <location>
        <begin position="52"/>
        <end position="72"/>
    </location>
</feature>
<comment type="caution">
    <text evidence="2">The sequence shown here is derived from an EMBL/GenBank/DDBJ whole genome shotgun (WGS) entry which is preliminary data.</text>
</comment>
<reference evidence="2 3" key="1">
    <citation type="submission" date="2020-08" db="EMBL/GenBank/DDBJ databases">
        <title>Genomic Encyclopedia of Type Strains, Phase IV (KMG-IV): sequencing the most valuable type-strain genomes for metagenomic binning, comparative biology and taxonomic classification.</title>
        <authorList>
            <person name="Goeker M."/>
        </authorList>
    </citation>
    <scope>NUCLEOTIDE SEQUENCE [LARGE SCALE GENOMIC DNA]</scope>
    <source>
        <strain evidence="2 3">DSM 26723</strain>
    </source>
</reference>
<feature type="transmembrane region" description="Helical" evidence="1">
    <location>
        <begin position="93"/>
        <end position="115"/>
    </location>
</feature>
<accession>A0A841HFX7</accession>
<protein>
    <submittedName>
        <fullName evidence="2">Putative membrane protein</fullName>
    </submittedName>
</protein>
<dbReference type="Proteomes" id="UP000588068">
    <property type="component" value="Unassembled WGS sequence"/>
</dbReference>
<dbReference type="EMBL" id="JACHHZ010000001">
    <property type="protein sequence ID" value="MBB6091208.1"/>
    <property type="molecule type" value="Genomic_DNA"/>
</dbReference>
<dbReference type="Pfam" id="PF10067">
    <property type="entry name" value="DUF2306"/>
    <property type="match status" value="1"/>
</dbReference>
<evidence type="ECO:0000313" key="2">
    <source>
        <dbReference type="EMBL" id="MBB6091208.1"/>
    </source>
</evidence>
<dbReference type="AlphaFoldDB" id="A0A841HFX7"/>
<organism evidence="2 3">
    <name type="scientific">Povalibacter uvarum</name>
    <dbReference type="NCBI Taxonomy" id="732238"/>
    <lineage>
        <taxon>Bacteria</taxon>
        <taxon>Pseudomonadati</taxon>
        <taxon>Pseudomonadota</taxon>
        <taxon>Gammaproteobacteria</taxon>
        <taxon>Steroidobacterales</taxon>
        <taxon>Steroidobacteraceae</taxon>
        <taxon>Povalibacter</taxon>
    </lineage>
</organism>
<name>A0A841HFX7_9GAMM</name>
<keyword evidence="1" id="KW-0472">Membrane</keyword>
<dbReference type="InterPro" id="IPR018750">
    <property type="entry name" value="DUF2306_membrane"/>
</dbReference>
<proteinExistence type="predicted"/>